<dbReference type="Pfam" id="PF03918">
    <property type="entry name" value="CcmH"/>
    <property type="match status" value="1"/>
</dbReference>
<comment type="caution">
    <text evidence="7">The sequence shown here is derived from an EMBL/GenBank/DDBJ whole genome shotgun (WGS) entry which is preliminary data.</text>
</comment>
<dbReference type="PROSITE" id="PS51318">
    <property type="entry name" value="TAT"/>
    <property type="match status" value="1"/>
</dbReference>
<keyword evidence="5" id="KW-0472">Membrane</keyword>
<evidence type="ECO:0000256" key="3">
    <source>
        <dbReference type="ARBA" id="ARBA00022723"/>
    </source>
</evidence>
<evidence type="ECO:0000256" key="1">
    <source>
        <dbReference type="ARBA" id="ARBA00010342"/>
    </source>
</evidence>
<reference evidence="7 8" key="1">
    <citation type="journal article" date="2018" name="Nat. Biotechnol.">
        <title>A standardized bacterial taxonomy based on genome phylogeny substantially revises the tree of life.</title>
        <authorList>
            <person name="Parks D.H."/>
            <person name="Chuvochina M."/>
            <person name="Waite D.W."/>
            <person name="Rinke C."/>
            <person name="Skarshewski A."/>
            <person name="Chaumeil P.A."/>
            <person name="Hugenholtz P."/>
        </authorList>
    </citation>
    <scope>NUCLEOTIDE SEQUENCE [LARGE SCALE GENOMIC DNA]</scope>
    <source>
        <strain evidence="7">UBA8844</strain>
    </source>
</reference>
<evidence type="ECO:0000256" key="4">
    <source>
        <dbReference type="ARBA" id="ARBA00023004"/>
    </source>
</evidence>
<name>A0A3D4V670_9BACT</name>
<evidence type="ECO:0000256" key="5">
    <source>
        <dbReference type="RuleBase" id="RU364112"/>
    </source>
</evidence>
<keyword evidence="3 5" id="KW-0479">Metal-binding</keyword>
<keyword evidence="2 5" id="KW-0349">Heme</keyword>
<gene>
    <name evidence="7" type="ORF">DGD08_05420</name>
</gene>
<evidence type="ECO:0000313" key="7">
    <source>
        <dbReference type="EMBL" id="HCT56639.1"/>
    </source>
</evidence>
<feature type="domain" description="CcmH/CycL/Ccl2/NrfF N-terminal" evidence="6">
    <location>
        <begin position="70"/>
        <end position="192"/>
    </location>
</feature>
<keyword evidence="5" id="KW-0732">Signal</keyword>
<dbReference type="Proteomes" id="UP000264071">
    <property type="component" value="Unassembled WGS sequence"/>
</dbReference>
<dbReference type="InterPro" id="IPR005616">
    <property type="entry name" value="CcmH/CycL/Ccl2/NrfF_N"/>
</dbReference>
<accession>A0A3D4V670</accession>
<dbReference type="GO" id="GO:0046872">
    <property type="term" value="F:metal ion binding"/>
    <property type="evidence" value="ECO:0007669"/>
    <property type="project" value="UniProtKB-KW"/>
</dbReference>
<comment type="similarity">
    <text evidence="1 5">Belongs to the CcmH/CycL/Ccl2/NrfF family.</text>
</comment>
<evidence type="ECO:0000313" key="8">
    <source>
        <dbReference type="Proteomes" id="UP000264071"/>
    </source>
</evidence>
<feature type="chain" id="PRO_5017497412" description="Cytochrome c-type biogenesis protein" evidence="5">
    <location>
        <begin position="36"/>
        <end position="218"/>
    </location>
</feature>
<comment type="function">
    <text evidence="5">Possible subunit of a heme lyase.</text>
</comment>
<protein>
    <recommendedName>
        <fullName evidence="5">Cytochrome c-type biogenesis protein</fullName>
    </recommendedName>
</protein>
<evidence type="ECO:0000256" key="2">
    <source>
        <dbReference type="ARBA" id="ARBA00022617"/>
    </source>
</evidence>
<dbReference type="EMBL" id="DPIY01000006">
    <property type="protein sequence ID" value="HCT56639.1"/>
    <property type="molecule type" value="Genomic_DNA"/>
</dbReference>
<organism evidence="7 8">
    <name type="scientific">Gemmatimonas aurantiaca</name>
    <dbReference type="NCBI Taxonomy" id="173480"/>
    <lineage>
        <taxon>Bacteria</taxon>
        <taxon>Pseudomonadati</taxon>
        <taxon>Gemmatimonadota</taxon>
        <taxon>Gemmatimonadia</taxon>
        <taxon>Gemmatimonadales</taxon>
        <taxon>Gemmatimonadaceae</taxon>
        <taxon>Gemmatimonas</taxon>
    </lineage>
</organism>
<sequence>MNTAAHSRRVFLRQSSGMIAGVGSAMVLAARPVLAQAGAGQPTPTSASGEEMSAGAYKPVLRPAKPNAKPSMDAKQIDEFERKLACPCPCTLDVYMCRTTMFSCGISPAVHGDVQRLVEGGYSADEIMNAMMDTYGDFILNAPRKQGFNLLAWFAPFVALAAGAVAIGALLRGWRMNAVKAAAVTKAESAAMTTAQRTDLEATPEELERLQAALREDR</sequence>
<keyword evidence="4 5" id="KW-0408">Iron</keyword>
<keyword evidence="5" id="KW-1133">Transmembrane helix</keyword>
<dbReference type="InterPro" id="IPR038297">
    <property type="entry name" value="CcmH/CycL/NrfF/Ccl2_sf"/>
</dbReference>
<dbReference type="AlphaFoldDB" id="A0A3D4V670"/>
<evidence type="ECO:0000259" key="6">
    <source>
        <dbReference type="Pfam" id="PF03918"/>
    </source>
</evidence>
<feature type="signal peptide" evidence="5">
    <location>
        <begin position="1"/>
        <end position="35"/>
    </location>
</feature>
<feature type="transmembrane region" description="Helical" evidence="5">
    <location>
        <begin position="150"/>
        <end position="171"/>
    </location>
</feature>
<keyword evidence="5" id="KW-0812">Transmembrane</keyword>
<proteinExistence type="inferred from homology"/>
<dbReference type="Gene3D" id="1.10.8.640">
    <property type="entry name" value="Cytochrome C biogenesis protein"/>
    <property type="match status" value="1"/>
</dbReference>
<dbReference type="InterPro" id="IPR006311">
    <property type="entry name" value="TAT_signal"/>
</dbReference>